<dbReference type="Proteomes" id="UP001611383">
    <property type="component" value="Chromosome"/>
</dbReference>
<dbReference type="EMBL" id="CP043494">
    <property type="protein sequence ID" value="WNG51698.1"/>
    <property type="molecule type" value="Genomic_DNA"/>
</dbReference>
<dbReference type="InterPro" id="IPR023393">
    <property type="entry name" value="START-like_dom_sf"/>
</dbReference>
<evidence type="ECO:0000313" key="1">
    <source>
        <dbReference type="EMBL" id="WNG51698.1"/>
    </source>
</evidence>
<gene>
    <name evidence="1" type="ORF">F0U60_52020</name>
</gene>
<evidence type="ECO:0000313" key="2">
    <source>
        <dbReference type="Proteomes" id="UP001611383"/>
    </source>
</evidence>
<reference evidence="1 2" key="1">
    <citation type="submission" date="2019-08" db="EMBL/GenBank/DDBJ databases">
        <title>Archangium and Cystobacter genomes.</title>
        <authorList>
            <person name="Chen I.-C.K."/>
            <person name="Wielgoss S."/>
        </authorList>
    </citation>
    <scope>NUCLEOTIDE SEQUENCE [LARGE SCALE GENOMIC DNA]</scope>
    <source>
        <strain evidence="1 2">Cbm 6</strain>
    </source>
</reference>
<name>A0ABY9X8I3_9BACT</name>
<proteinExistence type="predicted"/>
<keyword evidence="2" id="KW-1185">Reference proteome</keyword>
<accession>A0ABY9X8I3</accession>
<dbReference type="RefSeq" id="WP_395811985.1">
    <property type="nucleotide sequence ID" value="NZ_CP043494.1"/>
</dbReference>
<dbReference type="SUPFAM" id="SSF55961">
    <property type="entry name" value="Bet v1-like"/>
    <property type="match status" value="1"/>
</dbReference>
<dbReference type="CDD" id="cd07818">
    <property type="entry name" value="SRPBCC_1"/>
    <property type="match status" value="1"/>
</dbReference>
<protein>
    <submittedName>
        <fullName evidence="1">SRPBCC family protein</fullName>
    </submittedName>
</protein>
<organism evidence="1 2">
    <name type="scientific">Archangium minus</name>
    <dbReference type="NCBI Taxonomy" id="83450"/>
    <lineage>
        <taxon>Bacteria</taxon>
        <taxon>Pseudomonadati</taxon>
        <taxon>Myxococcota</taxon>
        <taxon>Myxococcia</taxon>
        <taxon>Myxococcales</taxon>
        <taxon>Cystobacterineae</taxon>
        <taxon>Archangiaceae</taxon>
        <taxon>Archangium</taxon>
    </lineage>
</organism>
<dbReference type="Gene3D" id="3.30.530.20">
    <property type="match status" value="1"/>
</dbReference>
<sequence length="199" mass="22283">MKRVLMRMGLVLVALVGVLVVVGLFLPRQWHVERSVVINAPPEHIHPFVDDFKAWRLWAVWDEIDPEAKHEYSPKTAGVGAWWSWNGPTLRHGKMLITRSDVSSGVWIEELDEAGQKVDGHLTTLTWTQEGGGTKVTWMNEGLLRPVIGGYFVWTMDSLADIYFQEALKRLKTLVEKRRAAELEAAQPVHGGVAAPAGP</sequence>